<dbReference type="InterPro" id="IPR002938">
    <property type="entry name" value="FAD-bd"/>
</dbReference>
<dbReference type="OrthoDB" id="8670884at2"/>
<dbReference type="EC" id="1.14.13.50" evidence="5"/>
<evidence type="ECO:0000256" key="3">
    <source>
        <dbReference type="ARBA" id="ARBA00022827"/>
    </source>
</evidence>
<keyword evidence="5" id="KW-0560">Oxidoreductase</keyword>
<protein>
    <submittedName>
        <fullName evidence="5">Pentachlorophenol 4-monooxygenase</fullName>
        <ecNumber evidence="5">1.14.13.50</ecNumber>
    </submittedName>
</protein>
<evidence type="ECO:0000259" key="4">
    <source>
        <dbReference type="Pfam" id="PF01494"/>
    </source>
</evidence>
<dbReference type="InterPro" id="IPR050641">
    <property type="entry name" value="RIFMO-like"/>
</dbReference>
<dbReference type="GO" id="GO:0071949">
    <property type="term" value="F:FAD binding"/>
    <property type="evidence" value="ECO:0007669"/>
    <property type="project" value="InterPro"/>
</dbReference>
<dbReference type="Gene3D" id="3.50.50.60">
    <property type="entry name" value="FAD/NAD(P)-binding domain"/>
    <property type="match status" value="2"/>
</dbReference>
<dbReference type="AlphaFoldDB" id="A0A4R8SXG4"/>
<evidence type="ECO:0000256" key="1">
    <source>
        <dbReference type="ARBA" id="ARBA00001974"/>
    </source>
</evidence>
<evidence type="ECO:0000313" key="6">
    <source>
        <dbReference type="Proteomes" id="UP000294604"/>
    </source>
</evidence>
<evidence type="ECO:0000313" key="5">
    <source>
        <dbReference type="EMBL" id="TEA08020.1"/>
    </source>
</evidence>
<proteinExistence type="predicted"/>
<evidence type="ECO:0000256" key="2">
    <source>
        <dbReference type="ARBA" id="ARBA00022630"/>
    </source>
</evidence>
<dbReference type="EMBL" id="PECL01000006">
    <property type="protein sequence ID" value="TEA08020.1"/>
    <property type="molecule type" value="Genomic_DNA"/>
</dbReference>
<comment type="caution">
    <text evidence="5">The sequence shown here is derived from an EMBL/GenBank/DDBJ whole genome shotgun (WGS) entry which is preliminary data.</text>
</comment>
<dbReference type="PANTHER" id="PTHR43004">
    <property type="entry name" value="TRK SYSTEM POTASSIUM UPTAKE PROTEIN"/>
    <property type="match status" value="1"/>
</dbReference>
<reference evidence="5 6" key="1">
    <citation type="journal article" date="2019" name="Sci. Rep.">
        <title>Extended insight into the Mycobacterium chelonae-abscessus complex through whole genome sequencing of Mycobacterium salmoniphilum outbreak and Mycobacterium salmoniphilum-like strains.</title>
        <authorList>
            <person name="Behra P.R.K."/>
            <person name="Das S."/>
            <person name="Pettersson B.M.F."/>
            <person name="Shirreff L."/>
            <person name="DuCote T."/>
            <person name="Jacobsson K.G."/>
            <person name="Ennis D.G."/>
            <person name="Kirsebom L.A."/>
        </authorList>
    </citation>
    <scope>NUCLEOTIDE SEQUENCE [LARGE SCALE GENOMIC DNA]</scope>
    <source>
        <strain evidence="5 6">CCUG 60884</strain>
    </source>
</reference>
<keyword evidence="3" id="KW-0274">FAD</keyword>
<feature type="domain" description="FAD-binding" evidence="4">
    <location>
        <begin position="5"/>
        <end position="328"/>
    </location>
</feature>
<dbReference type="STRING" id="404941.GCA_002013645_00892"/>
<keyword evidence="2" id="KW-0285">Flavoprotein</keyword>
<accession>A0A4R8SXG4</accession>
<dbReference type="PANTHER" id="PTHR43004:SF19">
    <property type="entry name" value="BINDING MONOOXYGENASE, PUTATIVE (JCVI)-RELATED"/>
    <property type="match status" value="1"/>
</dbReference>
<comment type="cofactor">
    <cofactor evidence="1">
        <name>FAD</name>
        <dbReference type="ChEBI" id="CHEBI:57692"/>
    </cofactor>
</comment>
<dbReference type="Proteomes" id="UP000294604">
    <property type="component" value="Unassembled WGS sequence"/>
</dbReference>
<organism evidence="5 6">
    <name type="scientific">Mycobacteroides salmoniphilum</name>
    <dbReference type="NCBI Taxonomy" id="404941"/>
    <lineage>
        <taxon>Bacteria</taxon>
        <taxon>Bacillati</taxon>
        <taxon>Actinomycetota</taxon>
        <taxon>Actinomycetes</taxon>
        <taxon>Mycobacteriales</taxon>
        <taxon>Mycobacteriaceae</taxon>
        <taxon>Mycobacteroides</taxon>
    </lineage>
</organism>
<sequence>MTEHAVVVVGGGPTGLMLAGELALAGVDVAIVERRTTHDLDGSRAGGMTSRTLEVLDQRGIVDRFLPQGFTAPVAHFSALLLDMTDLPTRHTFGLALLQYRVERTLSEWVGEHEVPIYRGRSVTGFTPSDDAVDVELSDGSRLRAQYLVGCDGGRSLVRKIAGIGFPGWDPSTSCLVADVQVAQEPEWGIHREGALHSFFRFEEGGPVRVLVTEPQIGRTDEPTLGDLSEALVAARGTDYGMHSPTWISRFSDVTRQAATYREGRVLLAGDAAHVHFPIGGQGLNTGVQDAVNLGWKLAQVVNGTSHESLLDTYHAERHPVAARVLHNTMAQTALSRAGDRVDALRDIVSELLTFDTPRHHIAAMMSGLDIHYDLGDGHPLLGRRMPDLDVLTNDGMVRVFTLLHDARGVLLNLGAPITGTSGWSHRVDTVDAEYVGVWDLPAIGLVDAPQAILIRPDGYVAWVGDGTAAGLNDALHTWFGPPRYSGGGS</sequence>
<dbReference type="NCBIfam" id="NF005303">
    <property type="entry name" value="PRK06834.1"/>
    <property type="match status" value="1"/>
</dbReference>
<name>A0A4R8SXG4_9MYCO</name>
<dbReference type="SUPFAM" id="SSF51905">
    <property type="entry name" value="FAD/NAD(P)-binding domain"/>
    <property type="match status" value="1"/>
</dbReference>
<dbReference type="Gene3D" id="3.40.30.120">
    <property type="match status" value="1"/>
</dbReference>
<gene>
    <name evidence="5" type="primary">pcpB_1</name>
    <name evidence="5" type="ORF">CCUG60884_00500</name>
</gene>
<dbReference type="Pfam" id="PF01494">
    <property type="entry name" value="FAD_binding_3"/>
    <property type="match status" value="1"/>
</dbReference>
<dbReference type="GO" id="GO:0018677">
    <property type="term" value="F:pentachlorophenol monooxygenase activity"/>
    <property type="evidence" value="ECO:0007669"/>
    <property type="project" value="UniProtKB-EC"/>
</dbReference>
<keyword evidence="5" id="KW-0503">Monooxygenase</keyword>
<dbReference type="PRINTS" id="PR00420">
    <property type="entry name" value="RNGMNOXGNASE"/>
</dbReference>
<dbReference type="InterPro" id="IPR036188">
    <property type="entry name" value="FAD/NAD-bd_sf"/>
</dbReference>
<dbReference type="Pfam" id="PF21274">
    <property type="entry name" value="Rng_hyd_C"/>
    <property type="match status" value="1"/>
</dbReference>
<dbReference type="RefSeq" id="WP_134081360.1">
    <property type="nucleotide sequence ID" value="NZ_PECJ01000014.1"/>
</dbReference>